<feature type="region of interest" description="Disordered" evidence="11">
    <location>
        <begin position="234"/>
        <end position="253"/>
    </location>
</feature>
<protein>
    <submittedName>
        <fullName evidence="14">Delta like non-canonical Notch ligand 2</fullName>
    </submittedName>
</protein>
<evidence type="ECO:0000256" key="5">
    <source>
        <dbReference type="ARBA" id="ARBA00022737"/>
    </source>
</evidence>
<dbReference type="InterPro" id="IPR051022">
    <property type="entry name" value="Notch_Cell-Fate_Det"/>
</dbReference>
<dbReference type="PROSITE" id="PS00010">
    <property type="entry name" value="ASX_HYDROXYL"/>
    <property type="match status" value="2"/>
</dbReference>
<evidence type="ECO:0000256" key="10">
    <source>
        <dbReference type="PROSITE-ProRule" id="PRU00076"/>
    </source>
</evidence>
<feature type="domain" description="EGF-like" evidence="13">
    <location>
        <begin position="156"/>
        <end position="192"/>
    </location>
</feature>
<feature type="domain" description="EGF-like" evidence="13">
    <location>
        <begin position="113"/>
        <end position="154"/>
    </location>
</feature>
<keyword evidence="9" id="KW-0325">Glycoprotein</keyword>
<evidence type="ECO:0000256" key="6">
    <source>
        <dbReference type="ARBA" id="ARBA00022989"/>
    </source>
</evidence>
<dbReference type="GO" id="GO:0007157">
    <property type="term" value="P:heterophilic cell-cell adhesion via plasma membrane cell adhesion molecules"/>
    <property type="evidence" value="ECO:0007669"/>
    <property type="project" value="TreeGrafter"/>
</dbReference>
<reference evidence="14" key="3">
    <citation type="submission" date="2025-09" db="UniProtKB">
        <authorList>
            <consortium name="Ensembl"/>
        </authorList>
    </citation>
    <scope>IDENTIFICATION</scope>
</reference>
<comment type="subcellular location">
    <subcellularLocation>
        <location evidence="1">Membrane</location>
        <topology evidence="1">Single-pass type I membrane protein</topology>
    </subcellularLocation>
</comment>
<feature type="disulfide bond" evidence="10">
    <location>
        <begin position="144"/>
        <end position="153"/>
    </location>
</feature>
<dbReference type="GO" id="GO:0032991">
    <property type="term" value="C:protein-containing complex"/>
    <property type="evidence" value="ECO:0007669"/>
    <property type="project" value="TreeGrafter"/>
</dbReference>
<accession>A0A3P8UYJ8</accession>
<dbReference type="AlphaFoldDB" id="A0A3P8UYJ8"/>
<dbReference type="CDD" id="cd00054">
    <property type="entry name" value="EGF_CA"/>
    <property type="match status" value="2"/>
</dbReference>
<keyword evidence="7 12" id="KW-0472">Membrane</keyword>
<evidence type="ECO:0000256" key="4">
    <source>
        <dbReference type="ARBA" id="ARBA00022729"/>
    </source>
</evidence>
<dbReference type="PROSITE" id="PS01187">
    <property type="entry name" value="EGF_CA"/>
    <property type="match status" value="2"/>
</dbReference>
<dbReference type="PROSITE" id="PS01186">
    <property type="entry name" value="EGF_2"/>
    <property type="match status" value="3"/>
</dbReference>
<feature type="disulfide bond" evidence="10">
    <location>
        <begin position="101"/>
        <end position="110"/>
    </location>
</feature>
<evidence type="ECO:0000256" key="1">
    <source>
        <dbReference type="ARBA" id="ARBA00004479"/>
    </source>
</evidence>
<dbReference type="STRING" id="244447.ENSCSEP00000006904"/>
<dbReference type="InterPro" id="IPR000742">
    <property type="entry name" value="EGF"/>
</dbReference>
<keyword evidence="8 10" id="KW-1015">Disulfide bond</keyword>
<feature type="transmembrane region" description="Helical" evidence="12">
    <location>
        <begin position="278"/>
        <end position="300"/>
    </location>
</feature>
<evidence type="ECO:0000256" key="12">
    <source>
        <dbReference type="SAM" id="Phobius"/>
    </source>
</evidence>
<dbReference type="FunFam" id="2.10.25.10:FF:000263">
    <property type="entry name" value="Protein delta homolog 2"/>
    <property type="match status" value="1"/>
</dbReference>
<evidence type="ECO:0000313" key="15">
    <source>
        <dbReference type="Proteomes" id="UP000265120"/>
    </source>
</evidence>
<dbReference type="FunFam" id="2.10.25.10:FF:000118">
    <property type="entry name" value="protein delta homolog 2"/>
    <property type="match status" value="2"/>
</dbReference>
<reference evidence="14 15" key="1">
    <citation type="journal article" date="2014" name="Nat. Genet.">
        <title>Whole-genome sequence of a flatfish provides insights into ZW sex chromosome evolution and adaptation to a benthic lifestyle.</title>
        <authorList>
            <person name="Chen S."/>
            <person name="Zhang G."/>
            <person name="Shao C."/>
            <person name="Huang Q."/>
            <person name="Liu G."/>
            <person name="Zhang P."/>
            <person name="Song W."/>
            <person name="An N."/>
            <person name="Chalopin D."/>
            <person name="Volff J.N."/>
            <person name="Hong Y."/>
            <person name="Li Q."/>
            <person name="Sha Z."/>
            <person name="Zhou H."/>
            <person name="Xie M."/>
            <person name="Yu Q."/>
            <person name="Liu Y."/>
            <person name="Xiang H."/>
            <person name="Wang N."/>
            <person name="Wu K."/>
            <person name="Yang C."/>
            <person name="Zhou Q."/>
            <person name="Liao X."/>
            <person name="Yang L."/>
            <person name="Hu Q."/>
            <person name="Zhang J."/>
            <person name="Meng L."/>
            <person name="Jin L."/>
            <person name="Tian Y."/>
            <person name="Lian J."/>
            <person name="Yang J."/>
            <person name="Miao G."/>
            <person name="Liu S."/>
            <person name="Liang Z."/>
            <person name="Yan F."/>
            <person name="Li Y."/>
            <person name="Sun B."/>
            <person name="Zhang H."/>
            <person name="Zhang J."/>
            <person name="Zhu Y."/>
            <person name="Du M."/>
            <person name="Zhao Y."/>
            <person name="Schartl M."/>
            <person name="Tang Q."/>
            <person name="Wang J."/>
        </authorList>
    </citation>
    <scope>NUCLEOTIDE SEQUENCE</scope>
</reference>
<comment type="caution">
    <text evidence="10">Lacks conserved residue(s) required for the propagation of feature annotation.</text>
</comment>
<dbReference type="InParanoid" id="A0A3P8UYJ8"/>
<organism evidence="14 15">
    <name type="scientific">Cynoglossus semilaevis</name>
    <name type="common">Tongue sole</name>
    <dbReference type="NCBI Taxonomy" id="244447"/>
    <lineage>
        <taxon>Eukaryota</taxon>
        <taxon>Metazoa</taxon>
        <taxon>Chordata</taxon>
        <taxon>Craniata</taxon>
        <taxon>Vertebrata</taxon>
        <taxon>Euteleostomi</taxon>
        <taxon>Actinopterygii</taxon>
        <taxon>Neopterygii</taxon>
        <taxon>Teleostei</taxon>
        <taxon>Neoteleostei</taxon>
        <taxon>Acanthomorphata</taxon>
        <taxon>Carangaria</taxon>
        <taxon>Pleuronectiformes</taxon>
        <taxon>Pleuronectoidei</taxon>
        <taxon>Cynoglossidae</taxon>
        <taxon>Cynoglossinae</taxon>
        <taxon>Cynoglossus</taxon>
    </lineage>
</organism>
<keyword evidence="4" id="KW-0732">Signal</keyword>
<dbReference type="GO" id="GO:0005886">
    <property type="term" value="C:plasma membrane"/>
    <property type="evidence" value="ECO:0007669"/>
    <property type="project" value="TreeGrafter"/>
</dbReference>
<evidence type="ECO:0000256" key="8">
    <source>
        <dbReference type="ARBA" id="ARBA00023157"/>
    </source>
</evidence>
<dbReference type="PROSITE" id="PS50026">
    <property type="entry name" value="EGF_3"/>
    <property type="match status" value="4"/>
</dbReference>
<proteinExistence type="predicted"/>
<dbReference type="PANTHER" id="PTHR24049">
    <property type="entry name" value="CRUMBS FAMILY MEMBER"/>
    <property type="match status" value="1"/>
</dbReference>
<keyword evidence="2 10" id="KW-0245">EGF-like domain</keyword>
<evidence type="ECO:0000256" key="9">
    <source>
        <dbReference type="ARBA" id="ARBA00023180"/>
    </source>
</evidence>
<evidence type="ECO:0000313" key="14">
    <source>
        <dbReference type="Ensembl" id="ENSCSEP00000006904.1"/>
    </source>
</evidence>
<dbReference type="PANTHER" id="PTHR24049:SF38">
    <property type="entry name" value="DELTA-LIKE PROTEIN"/>
    <property type="match status" value="1"/>
</dbReference>
<keyword evidence="6 12" id="KW-1133">Transmembrane helix</keyword>
<keyword evidence="15" id="KW-1185">Reference proteome</keyword>
<dbReference type="SUPFAM" id="SSF57196">
    <property type="entry name" value="EGF/Laminin"/>
    <property type="match status" value="4"/>
</dbReference>
<dbReference type="GeneTree" id="ENSGT00940000160761"/>
<dbReference type="PROSITE" id="PS00022">
    <property type="entry name" value="EGF_1"/>
    <property type="match status" value="3"/>
</dbReference>
<dbReference type="Gene3D" id="2.10.25.10">
    <property type="entry name" value="Laminin"/>
    <property type="match status" value="5"/>
</dbReference>
<dbReference type="GO" id="GO:0045197">
    <property type="term" value="P:establishment or maintenance of epithelial cell apical/basal polarity"/>
    <property type="evidence" value="ECO:0007669"/>
    <property type="project" value="TreeGrafter"/>
</dbReference>
<evidence type="ECO:0000256" key="11">
    <source>
        <dbReference type="SAM" id="MobiDB-lite"/>
    </source>
</evidence>
<keyword evidence="3 12" id="KW-0812">Transmembrane</keyword>
<dbReference type="GO" id="GO:0005509">
    <property type="term" value="F:calcium ion binding"/>
    <property type="evidence" value="ECO:0007669"/>
    <property type="project" value="InterPro"/>
</dbReference>
<feature type="compositionally biased region" description="Basic and acidic residues" evidence="11">
    <location>
        <begin position="322"/>
        <end position="336"/>
    </location>
</feature>
<dbReference type="Pfam" id="PF00008">
    <property type="entry name" value="EGF"/>
    <property type="match status" value="3"/>
</dbReference>
<dbReference type="InterPro" id="IPR000152">
    <property type="entry name" value="EGF-type_Asp/Asn_hydroxyl_site"/>
</dbReference>
<evidence type="ECO:0000256" key="2">
    <source>
        <dbReference type="ARBA" id="ARBA00022536"/>
    </source>
</evidence>
<dbReference type="InterPro" id="IPR018097">
    <property type="entry name" value="EGF_Ca-bd_CS"/>
</dbReference>
<keyword evidence="5" id="KW-0677">Repeat</keyword>
<feature type="region of interest" description="Disordered" evidence="11">
    <location>
        <begin position="316"/>
        <end position="344"/>
    </location>
</feature>
<feature type="disulfide bond" evidence="10">
    <location>
        <begin position="182"/>
        <end position="191"/>
    </location>
</feature>
<feature type="domain" description="EGF-like" evidence="13">
    <location>
        <begin position="73"/>
        <end position="111"/>
    </location>
</feature>
<dbReference type="Proteomes" id="UP000265120">
    <property type="component" value="Chromosome 12"/>
</dbReference>
<dbReference type="SMART" id="SM00181">
    <property type="entry name" value="EGF"/>
    <property type="match status" value="5"/>
</dbReference>
<feature type="domain" description="EGF-like" evidence="13">
    <location>
        <begin position="194"/>
        <end position="235"/>
    </location>
</feature>
<name>A0A3P8UYJ8_CYNSE</name>
<evidence type="ECO:0000259" key="13">
    <source>
        <dbReference type="PROSITE" id="PS50026"/>
    </source>
</evidence>
<dbReference type="Pfam" id="PF21700">
    <property type="entry name" value="EGF_DL_JAG"/>
    <property type="match status" value="1"/>
</dbReference>
<evidence type="ECO:0000256" key="7">
    <source>
        <dbReference type="ARBA" id="ARBA00023136"/>
    </source>
</evidence>
<sequence length="356" mass="38762">NYKLKKKAGVVCLLCRSRGLRLYSIQRSFCPSLRCDPGWGGQHCDHCVPMPGCVHGSCQQPWQCSCDEGWAGHLSVCSQQHPCQNGASCVMEDNGDYTCLCPEGFHGRHCQLKAGPCHKKRSPCKNGGQCDDDNGFAAELMCRCLAGFMGPRCETNVDDCLMKPCGNGATCLDGVNRFSCLCPAGFTGRFCTVNMDDCASRPCLNSGRCLDRPGVFHCVCTLLRNQDGWEGGGGGVSHHMTTESRNYGTKDNHSRSDERLFRVTVSERSAAGLSQIQLTVVLALAVLTLAVVALTAGLVLHTHCRNCGFPPCWSTRTSSLSPERKNGRVQRGDQEQPTRLLNGPEAEKKKLNLEIV</sequence>
<dbReference type="InterPro" id="IPR001881">
    <property type="entry name" value="EGF-like_Ca-bd_dom"/>
</dbReference>
<dbReference type="SMART" id="SM00179">
    <property type="entry name" value="EGF_CA"/>
    <property type="match status" value="4"/>
</dbReference>
<reference evidence="14" key="2">
    <citation type="submission" date="2025-08" db="UniProtKB">
        <authorList>
            <consortium name="Ensembl"/>
        </authorList>
    </citation>
    <scope>IDENTIFICATION</scope>
</reference>
<evidence type="ECO:0000256" key="3">
    <source>
        <dbReference type="ARBA" id="ARBA00022692"/>
    </source>
</evidence>
<dbReference type="Ensembl" id="ENSCSET00000006979.1">
    <property type="protein sequence ID" value="ENSCSEP00000006904.1"/>
    <property type="gene ID" value="ENSCSEG00000004449.1"/>
</dbReference>